<dbReference type="InterPro" id="IPR008969">
    <property type="entry name" value="CarboxyPept-like_regulatory"/>
</dbReference>
<feature type="domain" description="TonB-dependent receptor-like beta-barrel" evidence="11">
    <location>
        <begin position="419"/>
        <end position="787"/>
    </location>
</feature>
<feature type="region of interest" description="Disordered" evidence="10">
    <location>
        <begin position="1008"/>
        <end position="1043"/>
    </location>
</feature>
<evidence type="ECO:0000256" key="7">
    <source>
        <dbReference type="ARBA" id="ARBA00023237"/>
    </source>
</evidence>
<dbReference type="Gene3D" id="2.40.170.20">
    <property type="entry name" value="TonB-dependent receptor, beta-barrel domain"/>
    <property type="match status" value="1"/>
</dbReference>
<evidence type="ECO:0000256" key="1">
    <source>
        <dbReference type="ARBA" id="ARBA00004571"/>
    </source>
</evidence>
<dbReference type="GO" id="GO:0009279">
    <property type="term" value="C:cell outer membrane"/>
    <property type="evidence" value="ECO:0007669"/>
    <property type="project" value="UniProtKB-SubCell"/>
</dbReference>
<organism evidence="13 14">
    <name type="scientific">Chitinophaga filiformis</name>
    <name type="common">Myxococcus filiformis</name>
    <name type="synonym">Flexibacter filiformis</name>
    <dbReference type="NCBI Taxonomy" id="104663"/>
    <lineage>
        <taxon>Bacteria</taxon>
        <taxon>Pseudomonadati</taxon>
        <taxon>Bacteroidota</taxon>
        <taxon>Chitinophagia</taxon>
        <taxon>Chitinophagales</taxon>
        <taxon>Chitinophagaceae</taxon>
        <taxon>Chitinophaga</taxon>
    </lineage>
</organism>
<keyword evidence="4 8" id="KW-0812">Transmembrane</keyword>
<evidence type="ECO:0000256" key="8">
    <source>
        <dbReference type="PROSITE-ProRule" id="PRU01360"/>
    </source>
</evidence>
<dbReference type="SUPFAM" id="SSF56935">
    <property type="entry name" value="Porins"/>
    <property type="match status" value="1"/>
</dbReference>
<evidence type="ECO:0000256" key="2">
    <source>
        <dbReference type="ARBA" id="ARBA00022448"/>
    </source>
</evidence>
<dbReference type="OrthoDB" id="9768177at2"/>
<dbReference type="InterPro" id="IPR000531">
    <property type="entry name" value="Beta-barrel_TonB"/>
</dbReference>
<dbReference type="NCBIfam" id="TIGR04057">
    <property type="entry name" value="SusC_RagA_signa"/>
    <property type="match status" value="1"/>
</dbReference>
<dbReference type="InterPro" id="IPR039426">
    <property type="entry name" value="TonB-dep_rcpt-like"/>
</dbReference>
<dbReference type="Pfam" id="PF00593">
    <property type="entry name" value="TonB_dep_Rec_b-barrel"/>
    <property type="match status" value="1"/>
</dbReference>
<feature type="compositionally biased region" description="Polar residues" evidence="10">
    <location>
        <begin position="1027"/>
        <end position="1043"/>
    </location>
</feature>
<evidence type="ECO:0000256" key="9">
    <source>
        <dbReference type="RuleBase" id="RU003357"/>
    </source>
</evidence>
<sequence length="1057" mass="115652">MVNLHLQCFRGKWWQYTAFWAVVMLFCQLTFPAVSFAQQDKTIKGRVISDLGTAIMGATVQVKGTANGTVTNVNGEFTIAAGPQAVLVVSSIGFGEKEVAVGGRTEVNVQLLPVAKDIGEVVVVGYGTQKRKDVTGSIVSVNETTLREVPAANLQQALQGRAAGLEIQRAGTTPGSGAQIRVRGTRSISGSNEPLFVVDGIPFEGTLNDLNPDDIASIDVLKDASATAIYGSRGANGVIIVTTKRGKSGDTRIAYSGYHGISTVANKYPVFNAQEYQAMRNTSTWGQGYMPEEQKSIASGRTTDWQDLMYSSGYRTNHNITVSGGHGGNNFSLGGGYYKEDAVLPGQDFTRYSLRATIDSRIGKRIKVGISTLNQVGVTNGSQFVAAATMFPTLAMSPLMPAYDSTGAVIPLPNGNIDDNNYPTYSALLLKHNNNNWVDKVRRLTTNNSLYGEYEILDGLRYRVNLGLSYRQQESDQFQSANTPTNPAFFRGFKGNTASVNNEESWGYTLEHLLYYDKTIAQKHRINFTGLYSIQENHTHNTQVSKDSINEDFVQFYNLAQSNVTPAAVVSGGESSWALLSYMARVNYVYDDRYMLTLTGRMDGSSRLAPGRKWHSYPAVSAGWNISKEAFMSKVKYLSNLKLRAGWGQTSNQAVNPYASLGLVTNNNFLTAPGNVIRYNYGGTIVTGYQVNTLPNPNLQWEYTQTRNIGVDFGLFNDRLTGSVDYYYAKTNRILYSVTLPPTSGVAGAYQTNIGEMQNKGMEFSISSVNVRSKSGFSWTTDLNLFFNRNKVLKLSNQVTQDVANQLFVGHPMSAIYDYKKLGIWQTSEAAEAAKFGAVPGQIKFEDHGGPDGKPDGQISALYDRYVIGSMDARLQGGLTNRFAYKGIDLSIVMYARFGGMLISQVHQPNAAYLTVMDGKRNGIKVDYWTENNPSNWFPKPQANISSISTAWTTLGYYDATFVKIRSINLGYTFSPELLKRLNAQAIRFYFTVDNVATLFSPFKRQTGIDPEGTGTGTQGVADPGNIRSNTNGNGSITLGASTPPTRTFTLGANISL</sequence>
<evidence type="ECO:0000256" key="4">
    <source>
        <dbReference type="ARBA" id="ARBA00022692"/>
    </source>
</evidence>
<dbReference type="RefSeq" id="WP_089830345.1">
    <property type="nucleotide sequence ID" value="NZ_FNBN01000002.1"/>
</dbReference>
<keyword evidence="5 9" id="KW-0798">TonB box</keyword>
<dbReference type="InterPro" id="IPR023996">
    <property type="entry name" value="TonB-dep_OMP_SusC/RagA"/>
</dbReference>
<evidence type="ECO:0000313" key="14">
    <source>
        <dbReference type="Proteomes" id="UP000199045"/>
    </source>
</evidence>
<dbReference type="Gene3D" id="2.170.130.10">
    <property type="entry name" value="TonB-dependent receptor, plug domain"/>
    <property type="match status" value="1"/>
</dbReference>
<dbReference type="InterPro" id="IPR036942">
    <property type="entry name" value="Beta-barrel_TonB_sf"/>
</dbReference>
<protein>
    <submittedName>
        <fullName evidence="13">TonB-linked outer membrane protein, SusC/RagA family</fullName>
    </submittedName>
</protein>
<keyword evidence="7 8" id="KW-0998">Cell outer membrane</keyword>
<evidence type="ECO:0000313" key="13">
    <source>
        <dbReference type="EMBL" id="SDF52867.1"/>
    </source>
</evidence>
<dbReference type="InterPro" id="IPR037066">
    <property type="entry name" value="Plug_dom_sf"/>
</dbReference>
<dbReference type="InterPro" id="IPR012910">
    <property type="entry name" value="Plug_dom"/>
</dbReference>
<dbReference type="Pfam" id="PF13715">
    <property type="entry name" value="CarbopepD_reg_2"/>
    <property type="match status" value="1"/>
</dbReference>
<accession>A0A1G7LTM5</accession>
<dbReference type="Proteomes" id="UP000199045">
    <property type="component" value="Unassembled WGS sequence"/>
</dbReference>
<dbReference type="InterPro" id="IPR023997">
    <property type="entry name" value="TonB-dep_OMP_SusC/RagA_CS"/>
</dbReference>
<dbReference type="Gene3D" id="2.60.40.1120">
    <property type="entry name" value="Carboxypeptidase-like, regulatory domain"/>
    <property type="match status" value="1"/>
</dbReference>
<reference evidence="14" key="1">
    <citation type="submission" date="2016-10" db="EMBL/GenBank/DDBJ databases">
        <authorList>
            <person name="Varghese N."/>
            <person name="Submissions S."/>
        </authorList>
    </citation>
    <scope>NUCLEOTIDE SEQUENCE [LARGE SCALE GENOMIC DNA]</scope>
    <source>
        <strain evidence="14">DSM 527</strain>
    </source>
</reference>
<comment type="similarity">
    <text evidence="8 9">Belongs to the TonB-dependent receptor family.</text>
</comment>
<keyword evidence="2 8" id="KW-0813">Transport</keyword>
<proteinExistence type="inferred from homology"/>
<keyword evidence="6 8" id="KW-0472">Membrane</keyword>
<dbReference type="NCBIfam" id="TIGR04056">
    <property type="entry name" value="OMP_RagA_SusC"/>
    <property type="match status" value="1"/>
</dbReference>
<keyword evidence="3 8" id="KW-1134">Transmembrane beta strand</keyword>
<dbReference type="AlphaFoldDB" id="A0A1G7LTM5"/>
<feature type="domain" description="TonB-dependent receptor plug" evidence="12">
    <location>
        <begin position="131"/>
        <end position="238"/>
    </location>
</feature>
<dbReference type="SUPFAM" id="SSF49464">
    <property type="entry name" value="Carboxypeptidase regulatory domain-like"/>
    <property type="match status" value="1"/>
</dbReference>
<dbReference type="PROSITE" id="PS52016">
    <property type="entry name" value="TONB_DEPENDENT_REC_3"/>
    <property type="match status" value="1"/>
</dbReference>
<evidence type="ECO:0000256" key="3">
    <source>
        <dbReference type="ARBA" id="ARBA00022452"/>
    </source>
</evidence>
<dbReference type="STRING" id="104663.SAMN04488121_102184"/>
<gene>
    <name evidence="13" type="ORF">SAMN04488121_102184</name>
</gene>
<name>A0A1G7LTM5_CHIFI</name>
<evidence type="ECO:0000256" key="5">
    <source>
        <dbReference type="ARBA" id="ARBA00023077"/>
    </source>
</evidence>
<evidence type="ECO:0000256" key="10">
    <source>
        <dbReference type="SAM" id="MobiDB-lite"/>
    </source>
</evidence>
<evidence type="ECO:0000256" key="6">
    <source>
        <dbReference type="ARBA" id="ARBA00023136"/>
    </source>
</evidence>
<comment type="subcellular location">
    <subcellularLocation>
        <location evidence="1 8">Cell outer membrane</location>
        <topology evidence="1 8">Multi-pass membrane protein</topology>
    </subcellularLocation>
</comment>
<dbReference type="Pfam" id="PF07715">
    <property type="entry name" value="Plug"/>
    <property type="match status" value="1"/>
</dbReference>
<dbReference type="EMBL" id="FNBN01000002">
    <property type="protein sequence ID" value="SDF52867.1"/>
    <property type="molecule type" value="Genomic_DNA"/>
</dbReference>
<evidence type="ECO:0000259" key="11">
    <source>
        <dbReference type="Pfam" id="PF00593"/>
    </source>
</evidence>
<dbReference type="FunFam" id="2.170.130.10:FF:000008">
    <property type="entry name" value="SusC/RagA family TonB-linked outer membrane protein"/>
    <property type="match status" value="1"/>
</dbReference>
<evidence type="ECO:0000259" key="12">
    <source>
        <dbReference type="Pfam" id="PF07715"/>
    </source>
</evidence>